<evidence type="ECO:0000313" key="2">
    <source>
        <dbReference type="Proteomes" id="UP000838308"/>
    </source>
</evidence>
<accession>A0ABN8KVY5</accession>
<proteinExistence type="predicted"/>
<name>A0ABN8KVY5_9BACI</name>
<comment type="caution">
    <text evidence="1">The sequence shown here is derived from an EMBL/GenBank/DDBJ whole genome shotgun (WGS) entry which is preliminary data.</text>
</comment>
<reference evidence="1" key="1">
    <citation type="submission" date="2022-04" db="EMBL/GenBank/DDBJ databases">
        <authorList>
            <person name="Criscuolo A."/>
        </authorList>
    </citation>
    <scope>NUCLEOTIDE SEQUENCE</scope>
    <source>
        <strain evidence="1">CIP111895</strain>
    </source>
</reference>
<dbReference type="EMBL" id="CALBWS010000031">
    <property type="protein sequence ID" value="CAH2716705.1"/>
    <property type="molecule type" value="Genomic_DNA"/>
</dbReference>
<organism evidence="1 2">
    <name type="scientific">Neobacillus rhizosphaerae</name>
    <dbReference type="NCBI Taxonomy" id="2880965"/>
    <lineage>
        <taxon>Bacteria</taxon>
        <taxon>Bacillati</taxon>
        <taxon>Bacillota</taxon>
        <taxon>Bacilli</taxon>
        <taxon>Bacillales</taxon>
        <taxon>Bacillaceae</taxon>
        <taxon>Neobacillus</taxon>
    </lineage>
</organism>
<sequence>MGEYESKEVKYLQDKIKDISYNDNHFILRM</sequence>
<keyword evidence="2" id="KW-1185">Reference proteome</keyword>
<dbReference type="Proteomes" id="UP000838308">
    <property type="component" value="Unassembled WGS sequence"/>
</dbReference>
<protein>
    <submittedName>
        <fullName evidence="1">Uncharacterized protein</fullName>
    </submittedName>
</protein>
<evidence type="ECO:0000313" key="1">
    <source>
        <dbReference type="EMBL" id="CAH2716705.1"/>
    </source>
</evidence>
<gene>
    <name evidence="1" type="ORF">BACCIP111895_03893</name>
</gene>